<evidence type="ECO:0000259" key="3">
    <source>
        <dbReference type="SMART" id="SM00672"/>
    </source>
</evidence>
<reference evidence="4" key="1">
    <citation type="journal article" date="2020" name="bioRxiv">
        <title>Whole genome comparisons of ergot fungi reveals the divergence and evolution of species within the genus Claviceps are the result of varying mechanisms driving genome evolution and host range expansion.</title>
        <authorList>
            <person name="Wyka S.A."/>
            <person name="Mondo S.J."/>
            <person name="Liu M."/>
            <person name="Dettman J."/>
            <person name="Nalam V."/>
            <person name="Broders K.D."/>
        </authorList>
    </citation>
    <scope>NUCLEOTIDE SEQUENCE</scope>
    <source>
        <strain evidence="4">CCC 602</strain>
    </source>
</reference>
<gene>
    <name evidence="4" type="ORF">E4U43_007285</name>
</gene>
<sequence length="614" mass="70650">MGRFSPRRRSLPLLAVFASLLLLYHFSRTSSRPEHDPRPAVSGPQHDEDLNDYDNEIHLPGYLTRPRSRPRTESHPIEYLSQTAEHEFHATLNRQSKTLEEAVREYRRRYGLHPPPNFDKWFAFAKENEVQLIDEFDTIHELMTPFWGLNPKTIRSRAREALGRDNGLMGIAIREHKVAFVQNPHGPEWQQVATTDMMAKFIQYLPDMDLAFNIHDEPRVVLQHDDLARLVHKAQTGDMAASFANQRPVNGFATRVPDLARGSAFVETKQTRFRSAAHQPTWTTSRMSCSPDSPARILEETDLGDDAEKYALTEAGFVTNATALADICLSPSLSHSYGFFEMPNGYIIAHDLFPIFSQSKISSYNDIIYPSPWYWSEKVVYNDTKDRLWADKDDQLYWRGSTTGGFSRGGNWRRQHRQLLVRKLNHVSTADILTQDPNPQQPNSDADPNWAVKQINRSDVDSLLNVRFSHVGQCDPDDCQAQIKYFGVKDMVDMQDAWQYKFLLDMDGNAFSGRFYAFLQSRSQVFKQALFQEWHREWLKPWVHYVPMSMRGHDWVELVRFYSAGGGSGDDGSDAGPADQHDRAEGMARASTEWAGKVLRKVDMEAWFFRLLLE</sequence>
<dbReference type="Pfam" id="PF05686">
    <property type="entry name" value="Glyco_transf_90"/>
    <property type="match status" value="1"/>
</dbReference>
<dbReference type="OrthoDB" id="541052at2759"/>
<dbReference type="PANTHER" id="PTHR12203">
    <property type="entry name" value="KDEL LYS-ASP-GLU-LEU CONTAINING - RELATED"/>
    <property type="match status" value="1"/>
</dbReference>
<evidence type="ECO:0000256" key="2">
    <source>
        <dbReference type="SAM" id="SignalP"/>
    </source>
</evidence>
<organism evidence="4 5">
    <name type="scientific">Claviceps pusilla</name>
    <dbReference type="NCBI Taxonomy" id="123648"/>
    <lineage>
        <taxon>Eukaryota</taxon>
        <taxon>Fungi</taxon>
        <taxon>Dikarya</taxon>
        <taxon>Ascomycota</taxon>
        <taxon>Pezizomycotina</taxon>
        <taxon>Sordariomycetes</taxon>
        <taxon>Hypocreomycetidae</taxon>
        <taxon>Hypocreales</taxon>
        <taxon>Clavicipitaceae</taxon>
        <taxon>Claviceps</taxon>
    </lineage>
</organism>
<dbReference type="AlphaFoldDB" id="A0A9P7SZ81"/>
<name>A0A9P7SZ81_9HYPO</name>
<feature type="domain" description="Glycosyl transferase CAP10" evidence="3">
    <location>
        <begin position="323"/>
        <end position="614"/>
    </location>
</feature>
<keyword evidence="2" id="KW-0732">Signal</keyword>
<accession>A0A9P7SZ81</accession>
<feature type="chain" id="PRO_5040206165" description="Glycosyl transferase CAP10 domain-containing protein" evidence="2">
    <location>
        <begin position="32"/>
        <end position="614"/>
    </location>
</feature>
<keyword evidence="5" id="KW-1185">Reference proteome</keyword>
<evidence type="ECO:0000313" key="5">
    <source>
        <dbReference type="Proteomes" id="UP000748025"/>
    </source>
</evidence>
<dbReference type="EMBL" id="SRPW01000588">
    <property type="protein sequence ID" value="KAG6013435.1"/>
    <property type="molecule type" value="Genomic_DNA"/>
</dbReference>
<feature type="signal peptide" evidence="2">
    <location>
        <begin position="1"/>
        <end position="31"/>
    </location>
</feature>
<proteinExistence type="predicted"/>
<feature type="region of interest" description="Disordered" evidence="1">
    <location>
        <begin position="30"/>
        <end position="55"/>
    </location>
</feature>
<dbReference type="SMART" id="SM00672">
    <property type="entry name" value="CAP10"/>
    <property type="match status" value="1"/>
</dbReference>
<dbReference type="PANTHER" id="PTHR12203:SF104">
    <property type="entry name" value="PROTEIN CAP1, PUTATIVE (AFU_ORTHOLOGUE AFUA_1G05595)-RELATED"/>
    <property type="match status" value="1"/>
</dbReference>
<dbReference type="Proteomes" id="UP000748025">
    <property type="component" value="Unassembled WGS sequence"/>
</dbReference>
<protein>
    <recommendedName>
        <fullName evidence="3">Glycosyl transferase CAP10 domain-containing protein</fullName>
    </recommendedName>
</protein>
<dbReference type="InterPro" id="IPR051091">
    <property type="entry name" value="O-Glucosyltr/Glycosyltrsf_90"/>
</dbReference>
<comment type="caution">
    <text evidence="4">The sequence shown here is derived from an EMBL/GenBank/DDBJ whole genome shotgun (WGS) entry which is preliminary data.</text>
</comment>
<evidence type="ECO:0000313" key="4">
    <source>
        <dbReference type="EMBL" id="KAG6013435.1"/>
    </source>
</evidence>
<evidence type="ECO:0000256" key="1">
    <source>
        <dbReference type="SAM" id="MobiDB-lite"/>
    </source>
</evidence>
<dbReference type="InterPro" id="IPR006598">
    <property type="entry name" value="CAP10"/>
</dbReference>